<gene>
    <name evidence="2" type="ORF">F5147DRAFT_201417</name>
</gene>
<dbReference type="RefSeq" id="XP_041292447.1">
    <property type="nucleotide sequence ID" value="XM_041428558.1"/>
</dbReference>
<organism evidence="2 3">
    <name type="scientific">Suillus discolor</name>
    <dbReference type="NCBI Taxonomy" id="1912936"/>
    <lineage>
        <taxon>Eukaryota</taxon>
        <taxon>Fungi</taxon>
        <taxon>Dikarya</taxon>
        <taxon>Basidiomycota</taxon>
        <taxon>Agaricomycotina</taxon>
        <taxon>Agaricomycetes</taxon>
        <taxon>Agaricomycetidae</taxon>
        <taxon>Boletales</taxon>
        <taxon>Suillineae</taxon>
        <taxon>Suillaceae</taxon>
        <taxon>Suillus</taxon>
    </lineage>
</organism>
<dbReference type="OrthoDB" id="2671721at2759"/>
<dbReference type="EMBL" id="JABBWM010000030">
    <property type="protein sequence ID" value="KAG2107716.1"/>
    <property type="molecule type" value="Genomic_DNA"/>
</dbReference>
<keyword evidence="3" id="KW-1185">Reference proteome</keyword>
<sequence length="154" mass="17666">MQVIMIARLYAMYLGSRMMLIFLLVISLAVIIACAVIGSIAIKDTVAEELILSGRYMCDYKYEGDNQLLYLMFWMIYTVWEVLALCLSVWITVKHFHGPRRLRPSIGSTTGDFFRVLIRSHMLYFASFVCLSCLELAIYSAELMVRRPVADVCL</sequence>
<feature type="transmembrane region" description="Helical" evidence="1">
    <location>
        <begin position="122"/>
        <end position="141"/>
    </location>
</feature>
<name>A0A9P7F774_9AGAM</name>
<evidence type="ECO:0000256" key="1">
    <source>
        <dbReference type="SAM" id="Phobius"/>
    </source>
</evidence>
<keyword evidence="1" id="KW-0812">Transmembrane</keyword>
<proteinExistence type="predicted"/>
<accession>A0A9P7F774</accession>
<comment type="caution">
    <text evidence="2">The sequence shown here is derived from an EMBL/GenBank/DDBJ whole genome shotgun (WGS) entry which is preliminary data.</text>
</comment>
<protein>
    <submittedName>
        <fullName evidence="2">Uncharacterized protein</fullName>
    </submittedName>
</protein>
<dbReference type="AlphaFoldDB" id="A0A9P7F774"/>
<dbReference type="GeneID" id="64690817"/>
<reference evidence="2" key="1">
    <citation type="journal article" date="2020" name="New Phytol.">
        <title>Comparative genomics reveals dynamic genome evolution in host specialist ectomycorrhizal fungi.</title>
        <authorList>
            <person name="Lofgren L.A."/>
            <person name="Nguyen N.H."/>
            <person name="Vilgalys R."/>
            <person name="Ruytinx J."/>
            <person name="Liao H.L."/>
            <person name="Branco S."/>
            <person name="Kuo A."/>
            <person name="LaButti K."/>
            <person name="Lipzen A."/>
            <person name="Andreopoulos W."/>
            <person name="Pangilinan J."/>
            <person name="Riley R."/>
            <person name="Hundley H."/>
            <person name="Na H."/>
            <person name="Barry K."/>
            <person name="Grigoriev I.V."/>
            <person name="Stajich J.E."/>
            <person name="Kennedy P.G."/>
        </authorList>
    </citation>
    <scope>NUCLEOTIDE SEQUENCE</scope>
    <source>
        <strain evidence="2">FC423</strain>
    </source>
</reference>
<feature type="transmembrane region" description="Helical" evidence="1">
    <location>
        <begin position="69"/>
        <end position="93"/>
    </location>
</feature>
<keyword evidence="1" id="KW-1133">Transmembrane helix</keyword>
<evidence type="ECO:0000313" key="2">
    <source>
        <dbReference type="EMBL" id="KAG2107716.1"/>
    </source>
</evidence>
<evidence type="ECO:0000313" key="3">
    <source>
        <dbReference type="Proteomes" id="UP000823399"/>
    </source>
</evidence>
<feature type="transmembrane region" description="Helical" evidence="1">
    <location>
        <begin position="20"/>
        <end position="42"/>
    </location>
</feature>
<keyword evidence="1" id="KW-0472">Membrane</keyword>
<dbReference type="Proteomes" id="UP000823399">
    <property type="component" value="Unassembled WGS sequence"/>
</dbReference>